<dbReference type="AlphaFoldDB" id="A0A0H1BGG6"/>
<dbReference type="InterPro" id="IPR011043">
    <property type="entry name" value="Gal_Oxase/kelch_b-propeller"/>
</dbReference>
<evidence type="ECO:0000259" key="2">
    <source>
        <dbReference type="Pfam" id="PF12768"/>
    </source>
</evidence>
<dbReference type="InterPro" id="IPR048265">
    <property type="entry name" value="Rax2-like_third"/>
</dbReference>
<dbReference type="SUPFAM" id="SSF50965">
    <property type="entry name" value="Galactose oxidase, central domain"/>
    <property type="match status" value="1"/>
</dbReference>
<accession>A0A0H1BGG6</accession>
<evidence type="ECO:0000259" key="4">
    <source>
        <dbReference type="Pfam" id="PF20843"/>
    </source>
</evidence>
<feature type="domain" description="Rax2-like second" evidence="3">
    <location>
        <begin position="234"/>
        <end position="383"/>
    </location>
</feature>
<feature type="domain" description="Rax2-like C-terminal" evidence="2">
    <location>
        <begin position="911"/>
        <end position="1160"/>
    </location>
</feature>
<dbReference type="Gene3D" id="2.120.10.80">
    <property type="entry name" value="Kelch-type beta propeller"/>
    <property type="match status" value="1"/>
</dbReference>
<feature type="domain" description="Rax2-like third" evidence="4">
    <location>
        <begin position="394"/>
        <end position="550"/>
    </location>
</feature>
<evidence type="ECO:0000313" key="6">
    <source>
        <dbReference type="Proteomes" id="UP000053573"/>
    </source>
</evidence>
<evidence type="ECO:0008006" key="7">
    <source>
        <dbReference type="Google" id="ProtNLM"/>
    </source>
</evidence>
<dbReference type="InterPro" id="IPR024982">
    <property type="entry name" value="Rax2-like_C"/>
</dbReference>
<dbReference type="PANTHER" id="PTHR31778:SF2">
    <property type="entry name" value="BUD SITE SELECTION PROTEIN RAX2"/>
    <property type="match status" value="1"/>
</dbReference>
<keyword evidence="1" id="KW-1133">Transmembrane helix</keyword>
<name>A0A0H1BGG6_9EURO</name>
<dbReference type="Pfam" id="PF20843">
    <property type="entry name" value="Rax2_3"/>
    <property type="match status" value="1"/>
</dbReference>
<dbReference type="Proteomes" id="UP000053573">
    <property type="component" value="Unassembled WGS sequence"/>
</dbReference>
<dbReference type="Pfam" id="PF12768">
    <property type="entry name" value="Rax2"/>
    <property type="match status" value="1"/>
</dbReference>
<keyword evidence="1" id="KW-0812">Transmembrane</keyword>
<feature type="transmembrane region" description="Helical" evidence="1">
    <location>
        <begin position="1170"/>
        <end position="1193"/>
    </location>
</feature>
<dbReference type="OrthoDB" id="2503993at2759"/>
<dbReference type="Pfam" id="PF20842">
    <property type="entry name" value="Rax2_2"/>
    <property type="match status" value="1"/>
</dbReference>
<organism evidence="5 6">
    <name type="scientific">Blastomyces silverae</name>
    <dbReference type="NCBI Taxonomy" id="2060906"/>
    <lineage>
        <taxon>Eukaryota</taxon>
        <taxon>Fungi</taxon>
        <taxon>Dikarya</taxon>
        <taxon>Ascomycota</taxon>
        <taxon>Pezizomycotina</taxon>
        <taxon>Eurotiomycetes</taxon>
        <taxon>Eurotiomycetidae</taxon>
        <taxon>Onygenales</taxon>
        <taxon>Ajellomycetaceae</taxon>
        <taxon>Blastomyces</taxon>
    </lineage>
</organism>
<evidence type="ECO:0000259" key="3">
    <source>
        <dbReference type="Pfam" id="PF20842"/>
    </source>
</evidence>
<dbReference type="SUPFAM" id="SSF50969">
    <property type="entry name" value="YVTN repeat-like/Quinoprotein amine dehydrogenase"/>
    <property type="match status" value="1"/>
</dbReference>
<dbReference type="STRING" id="2060906.A0A0H1BGG6"/>
<protein>
    <recommendedName>
        <fullName evidence="7">Cellular morphogenesis protein</fullName>
    </recommendedName>
</protein>
<evidence type="ECO:0000313" key="5">
    <source>
        <dbReference type="EMBL" id="KLJ10193.1"/>
    </source>
</evidence>
<proteinExistence type="predicted"/>
<dbReference type="EMBL" id="LDEV01002135">
    <property type="protein sequence ID" value="KLJ10193.1"/>
    <property type="molecule type" value="Genomic_DNA"/>
</dbReference>
<dbReference type="InterPro" id="IPR011044">
    <property type="entry name" value="Quino_amine_DH_bsu"/>
</dbReference>
<keyword evidence="6" id="KW-1185">Reference proteome</keyword>
<dbReference type="InterPro" id="IPR015915">
    <property type="entry name" value="Kelch-typ_b-propeller"/>
</dbReference>
<keyword evidence="1" id="KW-0472">Membrane</keyword>
<dbReference type="PANTHER" id="PTHR31778">
    <property type="entry name" value="BUD SITE SELECTION PROTEIN RAX2"/>
    <property type="match status" value="1"/>
</dbReference>
<comment type="caution">
    <text evidence="5">The sequence shown here is derived from an EMBL/GenBank/DDBJ whole genome shotgun (WGS) entry which is preliminary data.</text>
</comment>
<sequence>MRASSLFEPATGSVVSSLCRSAFFALSLLASTTYAARFTPVVLPDLDIGPLGRIALTGSFDAISLFQYEEQRPKPTLPNGSRSHALLATLPNGALASLASADADILSLCPLIADDGAITGIVVGGNFTSLGGIESQGIALFDPNSNKVTPISDLPGHVLALLCDEESGNVYVGGDFKKSESNNAILWSPKSGFSPLPFAGFNGVVTSIIKTPEGRVVFGGSFDGLGNATTPSLKDQQIINLETASITSGSSTTRAAFSDPRNAICKQAGKEGAANPWLLADNAPGFLRAEMRFGFRPTKLRIRNARSEGRGTKTFRFTAVPDNGILNMTYTDPATGNVMACDARCPLSDDPSEDFRDFKFVNVVGMNGFQLDISDWYGAGGGFDSLELFQDDIYTHAVDDFNEPTCAGIATRSRASPTGSWTVTPSLQSSSDYLTARVASTDQTSTSVTFEPDLKQSGNYSVTVFTPGCVPDNTCNTRGIVNVTATFSSNSDEQTETLIAQTNNFDKYDEIYLGFVDASSSNFRPSVKLTPKAGQEDITVVASRVRFQLISSTGGLNGLYEFDPSRKEINSDFSKSAINKAGTDLEPDATIKSLASGRDTIFVGGAFSSPTFNNIMSFTKGKPSSLPDGGLNAPVNALLLLDDTLFVGGNFSATSGSGAAGDNESNLRNVGSYSLSKKAWSPLGAGVNGRVESIVQFSVNLTDGEPETAIGISGNFTHILPFDDHRSKPATGFAVWVPSRRNWLPNLDVSQRAFTGGLTASITVRNVTTLFAGNLVSGGVASRGAVALTDGDDGLGLQPLPANIQPIGEKSSLQKRVTASQNVGGVITGLFYNGSGRNLTVLGGHFSAIGENGAAIENLLFLDGSNNDAVTGAGPGIDTGSTFLAMGLRGDTLFAGGTVKGHISASDVNGLIAYDLKNSKYMSRQPPALEGDTVVVNSIAPRPESDDVFVGGQFQSAGGLPCPSVCNFQPASNHWTRLGDEIRGTVSVLEWATKDKLIAAGTFTVGNNATTLAIYDAESRTWSSIDGASSEAIPGPITAFGLSREDGSRFWVAGKSADGSPFLVFHDGSRFRSTGAIFGKETTIHGIQVIGLRREHDETEVFDKDQVLLISGRLQIPDFGSSSAALYNGTTLTPFILTTTADGQPGTVAELFSENKNTFRGGRRPRSKGIVILVSFCIALGCVFLIVLIGIILNRIQRHRQGYVTAPRGTDRRPDLQRVPPEHLLDSLRQRTSGVPAI</sequence>
<gene>
    <name evidence="5" type="ORF">EMPG_09895</name>
</gene>
<evidence type="ECO:0000256" key="1">
    <source>
        <dbReference type="SAM" id="Phobius"/>
    </source>
</evidence>
<dbReference type="GO" id="GO:1902929">
    <property type="term" value="C:plasma membrane of growing cell tip"/>
    <property type="evidence" value="ECO:0007669"/>
    <property type="project" value="TreeGrafter"/>
</dbReference>
<dbReference type="InterPro" id="IPR048266">
    <property type="entry name" value="Rax2-like_second"/>
</dbReference>
<reference evidence="6" key="1">
    <citation type="journal article" date="2015" name="PLoS Genet.">
        <title>The dynamic genome and transcriptome of the human fungal pathogen Blastomyces and close relative Emmonsia.</title>
        <authorList>
            <person name="Munoz J.F."/>
            <person name="Gauthier G.M."/>
            <person name="Desjardins C.A."/>
            <person name="Gallo J.E."/>
            <person name="Holder J."/>
            <person name="Sullivan T.D."/>
            <person name="Marty A.J."/>
            <person name="Carmen J.C."/>
            <person name="Chen Z."/>
            <person name="Ding L."/>
            <person name="Gujja S."/>
            <person name="Magrini V."/>
            <person name="Misas E."/>
            <person name="Mitreva M."/>
            <person name="Priest M."/>
            <person name="Saif S."/>
            <person name="Whiston E.A."/>
            <person name="Young S."/>
            <person name="Zeng Q."/>
            <person name="Goldman W.E."/>
            <person name="Mardis E.R."/>
            <person name="Taylor J.W."/>
            <person name="McEwen J.G."/>
            <person name="Clay O.K."/>
            <person name="Klein B.S."/>
            <person name="Cuomo C.A."/>
        </authorList>
    </citation>
    <scope>NUCLEOTIDE SEQUENCE [LARGE SCALE GENOMIC DNA]</scope>
    <source>
        <strain evidence="6">UAMH 139</strain>
    </source>
</reference>